<protein>
    <submittedName>
        <fullName evidence="2">Uncharacterized protein</fullName>
    </submittedName>
</protein>
<evidence type="ECO:0000313" key="3">
    <source>
        <dbReference type="Proteomes" id="UP000595140"/>
    </source>
</evidence>
<evidence type="ECO:0000256" key="1">
    <source>
        <dbReference type="SAM" id="MobiDB-lite"/>
    </source>
</evidence>
<feature type="compositionally biased region" description="Low complexity" evidence="1">
    <location>
        <begin position="25"/>
        <end position="40"/>
    </location>
</feature>
<dbReference type="EMBL" id="OOIL02004928">
    <property type="protein sequence ID" value="VFQ93463.1"/>
    <property type="molecule type" value="Genomic_DNA"/>
</dbReference>
<organism evidence="2 3">
    <name type="scientific">Cuscuta campestris</name>
    <dbReference type="NCBI Taxonomy" id="132261"/>
    <lineage>
        <taxon>Eukaryota</taxon>
        <taxon>Viridiplantae</taxon>
        <taxon>Streptophyta</taxon>
        <taxon>Embryophyta</taxon>
        <taxon>Tracheophyta</taxon>
        <taxon>Spermatophyta</taxon>
        <taxon>Magnoliopsida</taxon>
        <taxon>eudicotyledons</taxon>
        <taxon>Gunneridae</taxon>
        <taxon>Pentapetalae</taxon>
        <taxon>asterids</taxon>
        <taxon>lamiids</taxon>
        <taxon>Solanales</taxon>
        <taxon>Convolvulaceae</taxon>
        <taxon>Cuscuteae</taxon>
        <taxon>Cuscuta</taxon>
        <taxon>Cuscuta subgen. Grammica</taxon>
        <taxon>Cuscuta sect. Cleistogrammica</taxon>
    </lineage>
</organism>
<proteinExistence type="predicted"/>
<dbReference type="Proteomes" id="UP000595140">
    <property type="component" value="Unassembled WGS sequence"/>
</dbReference>
<keyword evidence="3" id="KW-1185">Reference proteome</keyword>
<gene>
    <name evidence="2" type="ORF">CCAM_LOCUS35239</name>
</gene>
<name>A0A484MX76_9ASTE</name>
<reference evidence="2 3" key="1">
    <citation type="submission" date="2018-04" db="EMBL/GenBank/DDBJ databases">
        <authorList>
            <person name="Vogel A."/>
        </authorList>
    </citation>
    <scope>NUCLEOTIDE SEQUENCE [LARGE SCALE GENOMIC DNA]</scope>
</reference>
<accession>A0A484MX76</accession>
<dbReference type="AlphaFoldDB" id="A0A484MX76"/>
<feature type="region of interest" description="Disordered" evidence="1">
    <location>
        <begin position="24"/>
        <end position="77"/>
    </location>
</feature>
<sequence>MEPILEITEMEHTTTPAAWQRRWKAMGGSAAAAAEGSPSPSQFPKLTSASGDDEPAAPGESLSGEQQRWRNRPGAATPDIEHGIMVLKDPFSSEKVVESRFINWPCGRTQEDIHHVAATGGYIHYLLLASKEALQLWRLSDYARGDWTLVQKLHLNDNGLLRVVNFTHFIYLHPFKPEVAIFVTTRRIFLVNIEEKKILEQGQYSMSSLMLEYPLVIP</sequence>
<evidence type="ECO:0000313" key="2">
    <source>
        <dbReference type="EMBL" id="VFQ93463.1"/>
    </source>
</evidence>